<feature type="region of interest" description="Disordered" evidence="1">
    <location>
        <begin position="214"/>
        <end position="286"/>
    </location>
</feature>
<dbReference type="PANTHER" id="PTHR34210">
    <property type="entry name" value="OS01G0252900 PROTEIN"/>
    <property type="match status" value="1"/>
</dbReference>
<dbReference type="PANTHER" id="PTHR34210:SF1">
    <property type="entry name" value="OS03G0274700 PROTEIN"/>
    <property type="match status" value="1"/>
</dbReference>
<reference evidence="2 3" key="1">
    <citation type="submission" date="2024-06" db="EMBL/GenBank/DDBJ databases">
        <title>A chromosome level genome sequence of Diviner's sage (Salvia divinorum).</title>
        <authorList>
            <person name="Ford S.A."/>
            <person name="Ro D.-K."/>
            <person name="Ness R.W."/>
            <person name="Phillips M.A."/>
        </authorList>
    </citation>
    <scope>NUCLEOTIDE SEQUENCE [LARGE SCALE GENOMIC DNA]</scope>
    <source>
        <strain evidence="2">SAF-2024a</strain>
        <tissue evidence="2">Leaf</tissue>
    </source>
</reference>
<keyword evidence="2" id="KW-0547">Nucleotide-binding</keyword>
<keyword evidence="2" id="KW-0347">Helicase</keyword>
<evidence type="ECO:0000256" key="1">
    <source>
        <dbReference type="SAM" id="MobiDB-lite"/>
    </source>
</evidence>
<dbReference type="Proteomes" id="UP001567538">
    <property type="component" value="Unassembled WGS sequence"/>
</dbReference>
<evidence type="ECO:0000313" key="3">
    <source>
        <dbReference type="Proteomes" id="UP001567538"/>
    </source>
</evidence>
<keyword evidence="3" id="KW-1185">Reference proteome</keyword>
<keyword evidence="2" id="KW-0378">Hydrolase</keyword>
<protein>
    <submittedName>
        <fullName evidence="2">ATP-dependent DNA/RNA helicase DHX36 isoform X1</fullName>
    </submittedName>
</protein>
<dbReference type="AlphaFoldDB" id="A0ABD1HM75"/>
<accession>A0ABD1HM75</accession>
<dbReference type="EMBL" id="JBEAFC010000004">
    <property type="protein sequence ID" value="KAL1557550.1"/>
    <property type="molecule type" value="Genomic_DNA"/>
</dbReference>
<sequence>MRRQGGHYGGESGGGGGGYGSGGSQSHQNSKSGYYQGRHQEQQQQQQQQSGDKEGAQHNNQWRWERDGPEAKLPQAAMSPTAPFSEGQGRDAPRPYYQNQRMDPRMPVERQGGGDPRSQSHEEDMDIGYEDNRMPPTLEGLEQRFVDDIMKLSKEQTDAEDAENARHRERINAINVKYEEQLFALRAKHVGRRDEFLRRESQARHQQYQQIVIDQYPTSGAGGPSTDLRSVNAGSGGEPHRAYNSDSYDSYRERGPRYPANARDHGYEAKAPYPRGRAYESASRYY</sequence>
<feature type="compositionally biased region" description="Gly residues" evidence="1">
    <location>
        <begin position="1"/>
        <end position="23"/>
    </location>
</feature>
<proteinExistence type="predicted"/>
<keyword evidence="2" id="KW-0067">ATP-binding</keyword>
<dbReference type="GO" id="GO:0004386">
    <property type="term" value="F:helicase activity"/>
    <property type="evidence" value="ECO:0007669"/>
    <property type="project" value="UniProtKB-KW"/>
</dbReference>
<evidence type="ECO:0000313" key="2">
    <source>
        <dbReference type="EMBL" id="KAL1557550.1"/>
    </source>
</evidence>
<comment type="caution">
    <text evidence="2">The sequence shown here is derived from an EMBL/GenBank/DDBJ whole genome shotgun (WGS) entry which is preliminary data.</text>
</comment>
<gene>
    <name evidence="2" type="ORF">AAHA92_08110</name>
</gene>
<name>A0ABD1HM75_SALDI</name>
<feature type="compositionally biased region" description="Low complexity" evidence="1">
    <location>
        <begin position="24"/>
        <end position="33"/>
    </location>
</feature>
<feature type="compositionally biased region" description="Basic and acidic residues" evidence="1">
    <location>
        <begin position="238"/>
        <end position="268"/>
    </location>
</feature>
<organism evidence="2 3">
    <name type="scientific">Salvia divinorum</name>
    <name type="common">Maria pastora</name>
    <name type="synonym">Diviner's sage</name>
    <dbReference type="NCBI Taxonomy" id="28513"/>
    <lineage>
        <taxon>Eukaryota</taxon>
        <taxon>Viridiplantae</taxon>
        <taxon>Streptophyta</taxon>
        <taxon>Embryophyta</taxon>
        <taxon>Tracheophyta</taxon>
        <taxon>Spermatophyta</taxon>
        <taxon>Magnoliopsida</taxon>
        <taxon>eudicotyledons</taxon>
        <taxon>Gunneridae</taxon>
        <taxon>Pentapetalae</taxon>
        <taxon>asterids</taxon>
        <taxon>lamiids</taxon>
        <taxon>Lamiales</taxon>
        <taxon>Lamiaceae</taxon>
        <taxon>Nepetoideae</taxon>
        <taxon>Mentheae</taxon>
        <taxon>Salviinae</taxon>
        <taxon>Salvia</taxon>
        <taxon>Salvia subgen. Calosphace</taxon>
    </lineage>
</organism>
<feature type="region of interest" description="Disordered" evidence="1">
    <location>
        <begin position="1"/>
        <end position="136"/>
    </location>
</feature>